<gene>
    <name evidence="2" type="ORF">SAMN04488563_0424</name>
</gene>
<keyword evidence="2" id="KW-0238">DNA-binding</keyword>
<name>A0A1H2GD91_9ACTN</name>
<dbReference type="Pfam" id="PF01381">
    <property type="entry name" value="HTH_3"/>
    <property type="match status" value="1"/>
</dbReference>
<dbReference type="OrthoDB" id="2679623at2"/>
<reference evidence="3" key="1">
    <citation type="submission" date="2016-10" db="EMBL/GenBank/DDBJ databases">
        <authorList>
            <person name="Varghese N."/>
            <person name="Submissions S."/>
        </authorList>
    </citation>
    <scope>NUCLEOTIDE SEQUENCE [LARGE SCALE GENOMIC DNA]</scope>
    <source>
        <strain evidence="3">DSM 45079</strain>
    </source>
</reference>
<dbReference type="SUPFAM" id="SSF47413">
    <property type="entry name" value="lambda repressor-like DNA-binding domains"/>
    <property type="match status" value="1"/>
</dbReference>
<dbReference type="PROSITE" id="PS50943">
    <property type="entry name" value="HTH_CROC1"/>
    <property type="match status" value="1"/>
</dbReference>
<dbReference type="Gene3D" id="1.10.260.40">
    <property type="entry name" value="lambda repressor-like DNA-binding domains"/>
    <property type="match status" value="1"/>
</dbReference>
<feature type="domain" description="HTH cro/C1-type" evidence="1">
    <location>
        <begin position="16"/>
        <end position="72"/>
    </location>
</feature>
<sequence length="192" mass="20666">MDDVDSRAVAAIRGRLRALRQRRRLTLAQVQAALDGRFTISSIGAWERGDRVPSLDTIVTLARFYGVTVGYMVAGEGDGPVVRAASAEIRSAAVGLLIAARLHPDLDPSARAALTTALRAGVALSDLALDTGRPGLELARLIEDPQLRLRALHDHLDDVRDYIARLRVAVKAVTPASTLPTPRRMGHRLAGQ</sequence>
<dbReference type="AlphaFoldDB" id="A0A1H2GD91"/>
<proteinExistence type="predicted"/>
<dbReference type="InterPro" id="IPR010982">
    <property type="entry name" value="Lambda_DNA-bd_dom_sf"/>
</dbReference>
<evidence type="ECO:0000313" key="3">
    <source>
        <dbReference type="Proteomes" id="UP000182977"/>
    </source>
</evidence>
<dbReference type="GO" id="GO:0003677">
    <property type="term" value="F:DNA binding"/>
    <property type="evidence" value="ECO:0007669"/>
    <property type="project" value="UniProtKB-KW"/>
</dbReference>
<organism evidence="2 3">
    <name type="scientific">Jiangella alkaliphila</name>
    <dbReference type="NCBI Taxonomy" id="419479"/>
    <lineage>
        <taxon>Bacteria</taxon>
        <taxon>Bacillati</taxon>
        <taxon>Actinomycetota</taxon>
        <taxon>Actinomycetes</taxon>
        <taxon>Jiangellales</taxon>
        <taxon>Jiangellaceae</taxon>
        <taxon>Jiangella</taxon>
    </lineage>
</organism>
<dbReference type="CDD" id="cd00093">
    <property type="entry name" value="HTH_XRE"/>
    <property type="match status" value="1"/>
</dbReference>
<evidence type="ECO:0000313" key="2">
    <source>
        <dbReference type="EMBL" id="SDU17358.1"/>
    </source>
</evidence>
<dbReference type="InterPro" id="IPR001387">
    <property type="entry name" value="Cro/C1-type_HTH"/>
</dbReference>
<evidence type="ECO:0000259" key="1">
    <source>
        <dbReference type="PROSITE" id="PS50943"/>
    </source>
</evidence>
<protein>
    <submittedName>
        <fullName evidence="2">DNA-binding transcriptional regulator, XRE-family HTH domain</fullName>
    </submittedName>
</protein>
<dbReference type="EMBL" id="LT629791">
    <property type="protein sequence ID" value="SDU17358.1"/>
    <property type="molecule type" value="Genomic_DNA"/>
</dbReference>
<dbReference type="RefSeq" id="WP_052762070.1">
    <property type="nucleotide sequence ID" value="NZ_KQ061219.1"/>
</dbReference>
<dbReference type="Proteomes" id="UP000182977">
    <property type="component" value="Chromosome I"/>
</dbReference>
<dbReference type="SMART" id="SM00530">
    <property type="entry name" value="HTH_XRE"/>
    <property type="match status" value="1"/>
</dbReference>
<keyword evidence="3" id="KW-1185">Reference proteome</keyword>
<accession>A0A1H2GD91</accession>